<feature type="domain" description="Aminotransferase-like plant mobile" evidence="2">
    <location>
        <begin position="53"/>
        <end position="403"/>
    </location>
</feature>
<accession>A0A397YTT2</accession>
<proteinExistence type="predicted"/>
<feature type="compositionally biased region" description="Basic and acidic residues" evidence="1">
    <location>
        <begin position="597"/>
        <end position="615"/>
    </location>
</feature>
<sequence>MEESEANKLPRQSRLKALALSVSFNGWRMATSAFKSWAIKMSSLHEPTWQKAGIFEAVMVSTKNITKDSDLVLGIAEKWCPDTNTFVFPWGEATITLEDVMLLLGFSVLGSPVFTPLDSSGEKIKAKLEKEWVILRKDKKANYRVNQVAWMRRFRESSDELEHVAFLVLWLSYFVLPSRYHHMDEAVFSVAILLSSGVRIALAPAVLAHLYADLTLLKDHTMDEKIVLSALFKLVQAWTYERFKELWPKHANPLLKGDPRLALWDDLKQKKTKSIANSKVESFEWRPYAKAVENWEFPQFYPEKAMRVHVDQNLDEELISFARCIKASRLVGMDSMEYYFPNRVASQFGLLQDVPYRPVVIRNNLSKEAAWEEYNKSIDGLTLYIPSRSAVSCFTSMFCKWWRKGKRDSESLAPRNIIGDGDDGTSEHVPSGSKKPKSMKRVFKKDVTHMDLYQTQVPTESDEEDDSLTIAQVMRLRKKNTASMCSSDENPPKVLSLREVLQKMGKEFPEKLKRSRYLRTPANVRSKIVECGGSASRKVPNNELFQKEEVVKRKREHLGDKRACEDGVGYASESLGKRNSSRLERDNNDSWIRQKLATKDETAARREETGNKAGKDTVLSSAKGNNSSDPPIGANGGVVDIVVSRPETRQNCYDVVDENRSKAEKKKTIVAGGCKEAKCVIREDGETQRSNGKEDVEDSLKQTNLAIDELALSLEARMMKVEKTLAKIREWKTIERNQAKNGISA</sequence>
<dbReference type="Pfam" id="PF10536">
    <property type="entry name" value="PMD"/>
    <property type="match status" value="1"/>
</dbReference>
<name>A0A397YTT2_BRACM</name>
<dbReference type="PANTHER" id="PTHR46033">
    <property type="entry name" value="PROTEIN MAIN-LIKE 2"/>
    <property type="match status" value="1"/>
</dbReference>
<dbReference type="EMBL" id="CM010633">
    <property type="protein sequence ID" value="RID56825.1"/>
    <property type="molecule type" value="Genomic_DNA"/>
</dbReference>
<gene>
    <name evidence="3" type="ORF">BRARA_F00247</name>
</gene>
<evidence type="ECO:0000313" key="4">
    <source>
        <dbReference type="Proteomes" id="UP000264353"/>
    </source>
</evidence>
<reference evidence="3 4" key="1">
    <citation type="submission" date="2018-06" db="EMBL/GenBank/DDBJ databases">
        <title>WGS assembly of Brassica rapa FPsc.</title>
        <authorList>
            <person name="Bowman J."/>
            <person name="Kohchi T."/>
            <person name="Yamato K."/>
            <person name="Jenkins J."/>
            <person name="Shu S."/>
            <person name="Ishizaki K."/>
            <person name="Yamaoka S."/>
            <person name="Nishihama R."/>
            <person name="Nakamura Y."/>
            <person name="Berger F."/>
            <person name="Adam C."/>
            <person name="Aki S."/>
            <person name="Althoff F."/>
            <person name="Araki T."/>
            <person name="Arteaga-Vazquez M."/>
            <person name="Balasubrmanian S."/>
            <person name="Bauer D."/>
            <person name="Boehm C."/>
            <person name="Briginshaw L."/>
            <person name="Caballero-Perez J."/>
            <person name="Catarino B."/>
            <person name="Chen F."/>
            <person name="Chiyoda S."/>
            <person name="Chovatia M."/>
            <person name="Davies K."/>
            <person name="Delmans M."/>
            <person name="Demura T."/>
            <person name="Dierschke T."/>
            <person name="Dolan L."/>
            <person name="Dorantes-Acosta A."/>
            <person name="Eklund D."/>
            <person name="Florent S."/>
            <person name="Flores-Sandoval E."/>
            <person name="Fujiyama A."/>
            <person name="Fukuzawa H."/>
            <person name="Galik B."/>
            <person name="Grimanelli D."/>
            <person name="Grimwood J."/>
            <person name="Grossniklaus U."/>
            <person name="Hamada T."/>
            <person name="Haseloff J."/>
            <person name="Hetherington A."/>
            <person name="Higo A."/>
            <person name="Hirakawa Y."/>
            <person name="Hundley H."/>
            <person name="Ikeda Y."/>
            <person name="Inoue K."/>
            <person name="Inoue S."/>
            <person name="Ishida S."/>
            <person name="Jia Q."/>
            <person name="Kakita M."/>
            <person name="Kanazawa T."/>
            <person name="Kawai Y."/>
            <person name="Kawashima T."/>
            <person name="Kennedy M."/>
            <person name="Kinose K."/>
            <person name="Kinoshita T."/>
            <person name="Kohara Y."/>
            <person name="Koide E."/>
            <person name="Komatsu K."/>
            <person name="Kopischke S."/>
            <person name="Kubo M."/>
            <person name="Kyozuka J."/>
            <person name="Lagercrantz U."/>
            <person name="Lin S."/>
            <person name="Lindquist E."/>
            <person name="Lipzen A."/>
            <person name="Lu C."/>
            <person name="Luna E."/>
            <person name="Martienssen R."/>
            <person name="Minamino N."/>
            <person name="Mizutani M."/>
            <person name="Mizutani M."/>
            <person name="Mochizuki N."/>
            <person name="Monte I."/>
            <person name="Mosher R."/>
            <person name="Nagasaki H."/>
            <person name="Nakagami H."/>
            <person name="Naramoto S."/>
            <person name="Nishitani K."/>
            <person name="Ohtani M."/>
            <person name="Okamoto T."/>
            <person name="Okumura M."/>
            <person name="Phillips J."/>
            <person name="Pollak B."/>
            <person name="Reinders A."/>
            <person name="Roevekamp M."/>
            <person name="Sano R."/>
            <person name="Sawa S."/>
            <person name="Schmid M."/>
            <person name="Shirakawa M."/>
            <person name="Solano R."/>
            <person name="Spunde A."/>
            <person name="Suetsugu N."/>
            <person name="Sugano S."/>
            <person name="Sugiyama A."/>
            <person name="Sun R."/>
            <person name="Suzuki Y."/>
            <person name="Takenaka M."/>
            <person name="Takezawa D."/>
            <person name="Tomogane H."/>
            <person name="Tsuzuki M."/>
            <person name="Ueda T."/>
            <person name="Umeda M."/>
            <person name="Ward J."/>
            <person name="Watanabe Y."/>
            <person name="Yazaki K."/>
            <person name="Yokoyama R."/>
            <person name="Yoshitake Y."/>
            <person name="Yotsui I."/>
            <person name="Zachgo S."/>
            <person name="Schmutz J."/>
        </authorList>
    </citation>
    <scope>NUCLEOTIDE SEQUENCE [LARGE SCALE GENOMIC DNA]</scope>
    <source>
        <strain evidence="4">cv. B-3</strain>
    </source>
</reference>
<organism evidence="3 4">
    <name type="scientific">Brassica campestris</name>
    <name type="common">Field mustard</name>
    <dbReference type="NCBI Taxonomy" id="3711"/>
    <lineage>
        <taxon>Eukaryota</taxon>
        <taxon>Viridiplantae</taxon>
        <taxon>Streptophyta</taxon>
        <taxon>Embryophyta</taxon>
        <taxon>Tracheophyta</taxon>
        <taxon>Spermatophyta</taxon>
        <taxon>Magnoliopsida</taxon>
        <taxon>eudicotyledons</taxon>
        <taxon>Gunneridae</taxon>
        <taxon>Pentapetalae</taxon>
        <taxon>rosids</taxon>
        <taxon>malvids</taxon>
        <taxon>Brassicales</taxon>
        <taxon>Brassicaceae</taxon>
        <taxon>Brassiceae</taxon>
        <taxon>Brassica</taxon>
    </lineage>
</organism>
<dbReference type="InterPro" id="IPR019557">
    <property type="entry name" value="AminoTfrase-like_pln_mobile"/>
</dbReference>
<feature type="region of interest" description="Disordered" evidence="1">
    <location>
        <begin position="412"/>
        <end position="439"/>
    </location>
</feature>
<feature type="compositionally biased region" description="Polar residues" evidence="1">
    <location>
        <begin position="618"/>
        <end position="629"/>
    </location>
</feature>
<evidence type="ECO:0000313" key="3">
    <source>
        <dbReference type="EMBL" id="RID56825.1"/>
    </source>
</evidence>
<dbReference type="AlphaFoldDB" id="A0A397YTT2"/>
<evidence type="ECO:0000256" key="1">
    <source>
        <dbReference type="SAM" id="MobiDB-lite"/>
    </source>
</evidence>
<dbReference type="GO" id="GO:0010073">
    <property type="term" value="P:meristem maintenance"/>
    <property type="evidence" value="ECO:0007669"/>
    <property type="project" value="InterPro"/>
</dbReference>
<dbReference type="InterPro" id="IPR044824">
    <property type="entry name" value="MAIN-like"/>
</dbReference>
<dbReference type="Proteomes" id="UP000264353">
    <property type="component" value="Chromosome A6"/>
</dbReference>
<feature type="region of interest" description="Disordered" evidence="1">
    <location>
        <begin position="571"/>
        <end position="637"/>
    </location>
</feature>
<dbReference type="PANTHER" id="PTHR46033:SF73">
    <property type="entry name" value="AMINOTRANSFERASE-LIKE, MOBILE DOMAIN PROTEIN-RELATED"/>
    <property type="match status" value="1"/>
</dbReference>
<protein>
    <recommendedName>
        <fullName evidence="2">Aminotransferase-like plant mobile domain-containing protein</fullName>
    </recommendedName>
</protein>
<evidence type="ECO:0000259" key="2">
    <source>
        <dbReference type="Pfam" id="PF10536"/>
    </source>
</evidence>